<dbReference type="InterPro" id="IPR016187">
    <property type="entry name" value="CTDL_fold"/>
</dbReference>
<dbReference type="Gene3D" id="2.60.120.260">
    <property type="entry name" value="Galactose-binding domain-like"/>
    <property type="match status" value="1"/>
</dbReference>
<accession>A0A9J7LGC2</accession>
<dbReference type="PANTHER" id="PTHR46549">
    <property type="entry name" value="MACPF DOMAIN-CONTAINING PROTEIN"/>
    <property type="match status" value="1"/>
</dbReference>
<dbReference type="GeneID" id="118419887"/>
<evidence type="ECO:0000259" key="10">
    <source>
        <dbReference type="PROSITE" id="PS50948"/>
    </source>
</evidence>
<proteinExistence type="inferred from homology"/>
<dbReference type="Pfam" id="PF00008">
    <property type="entry name" value="EGF"/>
    <property type="match status" value="1"/>
</dbReference>
<dbReference type="SMART" id="SM00179">
    <property type="entry name" value="EGF_CA"/>
    <property type="match status" value="1"/>
</dbReference>
<dbReference type="CDD" id="cd00054">
    <property type="entry name" value="EGF_CA"/>
    <property type="match status" value="1"/>
</dbReference>
<reference evidence="11" key="1">
    <citation type="journal article" date="2020" name="Nat. Ecol. Evol.">
        <title>Deeply conserved synteny resolves early events in vertebrate evolution.</title>
        <authorList>
            <person name="Simakov O."/>
            <person name="Marletaz F."/>
            <person name="Yue J.X."/>
            <person name="O'Connell B."/>
            <person name="Jenkins J."/>
            <person name="Brandt A."/>
            <person name="Calef R."/>
            <person name="Tung C.H."/>
            <person name="Huang T.K."/>
            <person name="Schmutz J."/>
            <person name="Satoh N."/>
            <person name="Yu J.K."/>
            <person name="Putnam N.H."/>
            <person name="Green R.E."/>
            <person name="Rokhsar D.S."/>
        </authorList>
    </citation>
    <scope>NUCLEOTIDE SEQUENCE [LARGE SCALE GENOMIC DNA]</scope>
    <source>
        <strain evidence="11">S238N-H82</strain>
    </source>
</reference>
<dbReference type="SUPFAM" id="SSF57196">
    <property type="entry name" value="EGF/Laminin"/>
    <property type="match status" value="1"/>
</dbReference>
<keyword evidence="5 7" id="KW-1015">Disulfide bond</keyword>
<evidence type="ECO:0000256" key="6">
    <source>
        <dbReference type="ARBA" id="ARBA00023180"/>
    </source>
</evidence>
<dbReference type="Gene3D" id="2.10.220.10">
    <property type="entry name" value="Hormone Receptor, Insulin-like Growth Factor Receptor 1, Chain A, domain 2"/>
    <property type="match status" value="1"/>
</dbReference>
<keyword evidence="3" id="KW-0732">Signal</keyword>
<dbReference type="InterPro" id="IPR006212">
    <property type="entry name" value="Furin_repeat"/>
</dbReference>
<dbReference type="Proteomes" id="UP000001554">
    <property type="component" value="Chromosome 7"/>
</dbReference>
<evidence type="ECO:0000256" key="4">
    <source>
        <dbReference type="ARBA" id="ARBA00022737"/>
    </source>
</evidence>
<dbReference type="RefSeq" id="XP_035682436.1">
    <property type="nucleotide sequence ID" value="XM_035826543.1"/>
</dbReference>
<dbReference type="PROSITE" id="PS50041">
    <property type="entry name" value="C_TYPE_LECTIN_2"/>
    <property type="match status" value="1"/>
</dbReference>
<dbReference type="KEGG" id="bfo:118419887"/>
<keyword evidence="2 7" id="KW-0245">EGF-like domain</keyword>
<dbReference type="OMA" id="QGIEACD"/>
<dbReference type="Gene3D" id="2.10.25.10">
    <property type="entry name" value="Laminin"/>
    <property type="match status" value="1"/>
</dbReference>
<dbReference type="InterPro" id="IPR001304">
    <property type="entry name" value="C-type_lectin-like"/>
</dbReference>
<dbReference type="AlphaFoldDB" id="A0A9J7LGC2"/>
<feature type="disulfide bond" evidence="7">
    <location>
        <begin position="677"/>
        <end position="686"/>
    </location>
</feature>
<dbReference type="Gene3D" id="3.10.100.10">
    <property type="entry name" value="Mannose-Binding Protein A, subunit A"/>
    <property type="match status" value="1"/>
</dbReference>
<dbReference type="SUPFAM" id="SSF57184">
    <property type="entry name" value="Growth factor receptor domain"/>
    <property type="match status" value="2"/>
</dbReference>
<evidence type="ECO:0000259" key="9">
    <source>
        <dbReference type="PROSITE" id="PS50041"/>
    </source>
</evidence>
<dbReference type="GO" id="GO:0005509">
    <property type="term" value="F:calcium ion binding"/>
    <property type="evidence" value="ECO:0007669"/>
    <property type="project" value="InterPro"/>
</dbReference>
<dbReference type="InterPro" id="IPR011641">
    <property type="entry name" value="Tyr-kin_ephrin_A/B_rcpt-like"/>
</dbReference>
<comment type="similarity">
    <text evidence="1">Belongs to the CRELD family.</text>
</comment>
<gene>
    <name evidence="12" type="primary">LOC118419887</name>
</gene>
<name>A0A9J7LGC2_BRAFL</name>
<dbReference type="InterPro" id="IPR016186">
    <property type="entry name" value="C-type_lectin-like/link_sf"/>
</dbReference>
<evidence type="ECO:0000256" key="7">
    <source>
        <dbReference type="PROSITE-ProRule" id="PRU00076"/>
    </source>
</evidence>
<dbReference type="SMART" id="SM00181">
    <property type="entry name" value="EGF"/>
    <property type="match status" value="3"/>
</dbReference>
<dbReference type="PROSITE" id="PS01187">
    <property type="entry name" value="EGF_CA"/>
    <property type="match status" value="1"/>
</dbReference>
<dbReference type="SMART" id="SM01411">
    <property type="entry name" value="Ephrin_rec_like"/>
    <property type="match status" value="4"/>
</dbReference>
<dbReference type="InterPro" id="IPR018097">
    <property type="entry name" value="EGF_Ca-bd_CS"/>
</dbReference>
<dbReference type="InterPro" id="IPR003609">
    <property type="entry name" value="Pan_app"/>
</dbReference>
<dbReference type="InterPro" id="IPR008979">
    <property type="entry name" value="Galactose-bd-like_sf"/>
</dbReference>
<sequence length="943" mass="101241">MLYQSYFVCVEEDLEQSTTTVQFGKTPDNEDSGHVWLDYQFHDVLSLHFYAFGSGEHAVKMMGVSQAFKPTDLNIVCREGTVKEGDRCVQVCHAECVGCRTTGSDSPRDCITCLNLRVPYPYLAGSVGDFECVSACPVNMVQASGLNDCQCIKRMEEPADDGTVTCVTSCPLTHFDDSSVCKRCSSLCTDVSGDGQAVCTGPAAEQCTACVYTAADGSCLEGCSPGQKAVTGSTTGSTTTNDGYTVRVGDCPGNDIPDIIGDGITLQTCADRCSSRSDCVSFMFNYDNGRCYPKTQTCDETTKDNPALRFYDKNCPDGNSLVLASGKMYSVGGDSRTYSDAQDECRRQGGIVAIPRDDEEQRKLVFLKNCFNSADQFWVGMKKTAGVWQDGGGTALGSFTSWAPGEPNEGVKLCAHFVYGEHVDEERRNNWADAECFLLYRYICEKESVTPPADNTPSSESDTITCEACQDGYKCVNGDEVEEICPAGTISRSDGTACDPCAAGQFSGAAGSTTCQQCPAGQFNTQSGSSSCQPCPAGKYSSSAGSTECQVCPAGRYSSSGSSSCTRCPAGRYSTSSGSSSCQSCQAGEYSSSSGSTSCQSCPAGQYNTREGSTSCQSCPAGQYSSSSGSTGCMVCQAGSTSSVGATSCTDVNECQSNPCQNGGTCENMVDRYSCTCSGYFEGEHCETAVYSHLGCFTQSDGTANVMGSMEGHFPYGPPSNGLLYYQYREHAILKCYTFAEEAGYNLFALEDGGMCRGANDQIGTYRVLGFSQNCGNDGKGGDNAIDAYLITGKATWLPRRGSWIVDETYSPDYGAERALDGTFGTYWNPAGSATAQRYANNWFFTVDLTVPHTLTGIRITNYRDTTHDVKAFKLQKSQVGSPFNWEDVTTITNVQPGPVLPYHQDFSGFQGTARFWKFLVTQTHSGWQPWAREVDFYGFPSV</sequence>
<evidence type="ECO:0000313" key="12">
    <source>
        <dbReference type="RefSeq" id="XP_035682436.1"/>
    </source>
</evidence>
<feature type="domain" description="C-type lectin" evidence="9">
    <location>
        <begin position="324"/>
        <end position="445"/>
    </location>
</feature>
<dbReference type="InterPro" id="IPR000421">
    <property type="entry name" value="FA58C"/>
</dbReference>
<evidence type="ECO:0000256" key="2">
    <source>
        <dbReference type="ARBA" id="ARBA00022536"/>
    </source>
</evidence>
<feature type="domain" description="Apple" evidence="10">
    <location>
        <begin position="251"/>
        <end position="315"/>
    </location>
</feature>
<evidence type="ECO:0000256" key="5">
    <source>
        <dbReference type="ARBA" id="ARBA00023157"/>
    </source>
</evidence>
<dbReference type="SMART" id="SM00261">
    <property type="entry name" value="FU"/>
    <property type="match status" value="4"/>
</dbReference>
<dbReference type="FunFam" id="2.10.25.10:FF:000327">
    <property type="entry name" value="neurogenic locus notch homolog protein 4"/>
    <property type="match status" value="1"/>
</dbReference>
<evidence type="ECO:0000256" key="1">
    <source>
        <dbReference type="ARBA" id="ARBA00005897"/>
    </source>
</evidence>
<dbReference type="PROSITE" id="PS50026">
    <property type="entry name" value="EGF_3"/>
    <property type="match status" value="1"/>
</dbReference>
<dbReference type="PROSITE" id="PS00022">
    <property type="entry name" value="EGF_1"/>
    <property type="match status" value="1"/>
</dbReference>
<protein>
    <submittedName>
        <fullName evidence="12">Proprotein convertase subtilisin/kexin type 5-like</fullName>
    </submittedName>
</protein>
<organism evidence="11 12">
    <name type="scientific">Branchiostoma floridae</name>
    <name type="common">Florida lancelet</name>
    <name type="synonym">Amphioxus</name>
    <dbReference type="NCBI Taxonomy" id="7739"/>
    <lineage>
        <taxon>Eukaryota</taxon>
        <taxon>Metazoa</taxon>
        <taxon>Chordata</taxon>
        <taxon>Cephalochordata</taxon>
        <taxon>Leptocardii</taxon>
        <taxon>Amphioxiformes</taxon>
        <taxon>Branchiostomatidae</taxon>
        <taxon>Branchiostoma</taxon>
    </lineage>
</organism>
<dbReference type="Gene3D" id="2.10.50.10">
    <property type="entry name" value="Tumor Necrosis Factor Receptor, subunit A, domain 2"/>
    <property type="match status" value="3"/>
</dbReference>
<dbReference type="Pfam" id="PF00754">
    <property type="entry name" value="F5_F8_type_C"/>
    <property type="match status" value="1"/>
</dbReference>
<dbReference type="InterPro" id="IPR001881">
    <property type="entry name" value="EGF-like_Ca-bd_dom"/>
</dbReference>
<comment type="caution">
    <text evidence="7">Lacks conserved residue(s) required for the propagation of feature annotation.</text>
</comment>
<dbReference type="CDD" id="cd00037">
    <property type="entry name" value="CLECT"/>
    <property type="match status" value="1"/>
</dbReference>
<feature type="domain" description="EGF-like" evidence="8">
    <location>
        <begin position="651"/>
        <end position="687"/>
    </location>
</feature>
<dbReference type="SUPFAM" id="SSF56436">
    <property type="entry name" value="C-type lectin-like"/>
    <property type="match status" value="1"/>
</dbReference>
<evidence type="ECO:0000256" key="3">
    <source>
        <dbReference type="ARBA" id="ARBA00022729"/>
    </source>
</evidence>
<keyword evidence="6" id="KW-0325">Glycoprotein</keyword>
<dbReference type="SUPFAM" id="SSF49785">
    <property type="entry name" value="Galactose-binding domain-like"/>
    <property type="match status" value="1"/>
</dbReference>
<evidence type="ECO:0000259" key="8">
    <source>
        <dbReference type="PROSITE" id="PS50026"/>
    </source>
</evidence>
<dbReference type="PROSITE" id="PS00010">
    <property type="entry name" value="ASX_HYDROXYL"/>
    <property type="match status" value="1"/>
</dbReference>
<dbReference type="PANTHER" id="PTHR46549:SF1">
    <property type="entry name" value="MACPF DOMAIN-CONTAINING PROTEIN"/>
    <property type="match status" value="1"/>
</dbReference>
<evidence type="ECO:0000313" key="11">
    <source>
        <dbReference type="Proteomes" id="UP000001554"/>
    </source>
</evidence>
<keyword evidence="4" id="KW-0677">Repeat</keyword>
<dbReference type="InterPro" id="IPR000742">
    <property type="entry name" value="EGF"/>
</dbReference>
<dbReference type="InterPro" id="IPR009030">
    <property type="entry name" value="Growth_fac_rcpt_cys_sf"/>
</dbReference>
<dbReference type="InterPro" id="IPR000152">
    <property type="entry name" value="EGF-type_Asp/Asn_hydroxyl_site"/>
</dbReference>
<dbReference type="SMART" id="SM00034">
    <property type="entry name" value="CLECT"/>
    <property type="match status" value="1"/>
</dbReference>
<dbReference type="PROSITE" id="PS50948">
    <property type="entry name" value="PAN"/>
    <property type="match status" value="1"/>
</dbReference>
<reference evidence="12" key="2">
    <citation type="submission" date="2025-08" db="UniProtKB">
        <authorList>
            <consortium name="RefSeq"/>
        </authorList>
    </citation>
    <scope>IDENTIFICATION</scope>
    <source>
        <strain evidence="12">S238N-H82</strain>
        <tissue evidence="12">Testes</tissue>
    </source>
</reference>
<keyword evidence="11" id="KW-1185">Reference proteome</keyword>
<dbReference type="OrthoDB" id="413581at2759"/>
<dbReference type="Pfam" id="PF07699">
    <property type="entry name" value="Ephrin_rec_like"/>
    <property type="match status" value="2"/>
</dbReference>